<protein>
    <recommendedName>
        <fullName evidence="3">F-box domain-containing protein</fullName>
    </recommendedName>
</protein>
<proteinExistence type="predicted"/>
<dbReference type="Gene3D" id="3.80.10.10">
    <property type="entry name" value="Ribonuclease Inhibitor"/>
    <property type="match status" value="1"/>
</dbReference>
<name>A0A1Y1W060_9FUNG</name>
<reference evidence="1 2" key="1">
    <citation type="submission" date="2016-07" db="EMBL/GenBank/DDBJ databases">
        <title>Pervasive Adenine N6-methylation of Active Genes in Fungi.</title>
        <authorList>
            <consortium name="DOE Joint Genome Institute"/>
            <person name="Mondo S.J."/>
            <person name="Dannebaum R.O."/>
            <person name="Kuo R.C."/>
            <person name="Labutti K."/>
            <person name="Haridas S."/>
            <person name="Kuo A."/>
            <person name="Salamov A."/>
            <person name="Ahrendt S.R."/>
            <person name="Lipzen A."/>
            <person name="Sullivan W."/>
            <person name="Andreopoulos W.B."/>
            <person name="Clum A."/>
            <person name="Lindquist E."/>
            <person name="Daum C."/>
            <person name="Ramamoorthy G.K."/>
            <person name="Gryganskyi A."/>
            <person name="Culley D."/>
            <person name="Magnuson J.K."/>
            <person name="James T.Y."/>
            <person name="O'Malley M.A."/>
            <person name="Stajich J.E."/>
            <person name="Spatafora J.W."/>
            <person name="Visel A."/>
            <person name="Grigoriev I.V."/>
        </authorList>
    </citation>
    <scope>NUCLEOTIDE SEQUENCE [LARGE SCALE GENOMIC DNA]</scope>
    <source>
        <strain evidence="1 2">ATCC 12442</strain>
    </source>
</reference>
<evidence type="ECO:0000313" key="2">
    <source>
        <dbReference type="Proteomes" id="UP000193922"/>
    </source>
</evidence>
<dbReference type="InterPro" id="IPR032675">
    <property type="entry name" value="LRR_dom_sf"/>
</dbReference>
<dbReference type="GeneID" id="63805135"/>
<dbReference type="AlphaFoldDB" id="A0A1Y1W060"/>
<keyword evidence="2" id="KW-1185">Reference proteome</keyword>
<organism evidence="1 2">
    <name type="scientific">Linderina pennispora</name>
    <dbReference type="NCBI Taxonomy" id="61395"/>
    <lineage>
        <taxon>Eukaryota</taxon>
        <taxon>Fungi</taxon>
        <taxon>Fungi incertae sedis</taxon>
        <taxon>Zoopagomycota</taxon>
        <taxon>Kickxellomycotina</taxon>
        <taxon>Kickxellomycetes</taxon>
        <taxon>Kickxellales</taxon>
        <taxon>Kickxellaceae</taxon>
        <taxon>Linderina</taxon>
    </lineage>
</organism>
<comment type="caution">
    <text evidence="1">The sequence shown here is derived from an EMBL/GenBank/DDBJ whole genome shotgun (WGS) entry which is preliminary data.</text>
</comment>
<dbReference type="OrthoDB" id="5559863at2759"/>
<gene>
    <name evidence="1" type="ORF">DL89DRAFT_269934</name>
</gene>
<evidence type="ECO:0008006" key="3">
    <source>
        <dbReference type="Google" id="ProtNLM"/>
    </source>
</evidence>
<evidence type="ECO:0000313" key="1">
    <source>
        <dbReference type="EMBL" id="ORX66900.1"/>
    </source>
</evidence>
<accession>A0A1Y1W060</accession>
<dbReference type="RefSeq" id="XP_040740859.1">
    <property type="nucleotide sequence ID" value="XM_040888487.1"/>
</dbReference>
<dbReference type="EMBL" id="MCFD01000014">
    <property type="protein sequence ID" value="ORX66900.1"/>
    <property type="molecule type" value="Genomic_DNA"/>
</dbReference>
<sequence>MSNSQLELSQLAGGDVLRQALSIVYGDIAYRRFNLGEYRIVAELATVCRTWHLALGKYLYRTVFIERVFTDGTTDGDGGSKKSKFVTNIGAIVAAGMSGHTQHIRARAIMRPVRTPRFDRMLEFCGFGSADWGSVRTISFRAAFRDDRNAPVDEHAQESAAYLIRHLPGLTDIKGSVSIYSPVISGIYSRLLHHFMPQLNMLIIGKHLSKFKLDQFPESITVITLDARSLAQAEGIPRVLAAPLRTMTITNVNSDFSWDLFVGPASGCLEFPSLANLSLSCQEGQIPLKLDSGQINARFPRLRTLHIGRPSSFFTDPCTVLGGLRLESLTIHEDISRLGKFDPRLITDLKHLEIETANGIIQLNDAWNVAISQLLTTESQVRAAKLSLLPSPSPFSGTVRWPYLQKLELNVMRYDWEGYERLISQLPCLRSLRIRHGSSDYHAEPLGEPSDVKSSISISLEKLVIDSADYSVGSHLPWVEQLVLRIPSLMTLWVPPNDKPYFVGLIALHKRDICVNDYEE</sequence>
<dbReference type="Proteomes" id="UP000193922">
    <property type="component" value="Unassembled WGS sequence"/>
</dbReference>